<evidence type="ECO:0000313" key="2">
    <source>
        <dbReference type="EMBL" id="CAD8339643.1"/>
    </source>
</evidence>
<reference evidence="2" key="1">
    <citation type="submission" date="2021-01" db="EMBL/GenBank/DDBJ databases">
        <authorList>
            <person name="Corre E."/>
            <person name="Pelletier E."/>
            <person name="Niang G."/>
            <person name="Scheremetjew M."/>
            <person name="Finn R."/>
            <person name="Kale V."/>
            <person name="Holt S."/>
            <person name="Cochrane G."/>
            <person name="Meng A."/>
            <person name="Brown T."/>
            <person name="Cohen L."/>
        </authorList>
    </citation>
    <scope>NUCLEOTIDE SEQUENCE</scope>
    <source>
        <strain evidence="2">CCMP3328</strain>
    </source>
</reference>
<gene>
    <name evidence="2" type="ORF">CAUS1442_LOCUS11776</name>
    <name evidence="3" type="ORF">CAUS1442_LOCUS11777</name>
</gene>
<accession>A0A6T6H7R3</accession>
<protein>
    <submittedName>
        <fullName evidence="2">Uncharacterized protein</fullName>
    </submittedName>
</protein>
<proteinExistence type="predicted"/>
<dbReference type="AlphaFoldDB" id="A0A6T6H7R3"/>
<feature type="compositionally biased region" description="Polar residues" evidence="1">
    <location>
        <begin position="73"/>
        <end position="85"/>
    </location>
</feature>
<dbReference type="EMBL" id="HBEF01019125">
    <property type="protein sequence ID" value="CAD8339643.1"/>
    <property type="molecule type" value="Transcribed_RNA"/>
</dbReference>
<feature type="region of interest" description="Disordered" evidence="1">
    <location>
        <begin position="1"/>
        <end position="31"/>
    </location>
</feature>
<feature type="compositionally biased region" description="Polar residues" evidence="1">
    <location>
        <begin position="94"/>
        <end position="114"/>
    </location>
</feature>
<feature type="region of interest" description="Disordered" evidence="1">
    <location>
        <begin position="47"/>
        <end position="117"/>
    </location>
</feature>
<feature type="compositionally biased region" description="Basic residues" evidence="1">
    <location>
        <begin position="55"/>
        <end position="72"/>
    </location>
</feature>
<dbReference type="EMBL" id="HBEF01019126">
    <property type="protein sequence ID" value="CAD8339644.1"/>
    <property type="molecule type" value="Transcribed_RNA"/>
</dbReference>
<evidence type="ECO:0000313" key="3">
    <source>
        <dbReference type="EMBL" id="CAD8339644.1"/>
    </source>
</evidence>
<sequence length="146" mass="16080">MTTQDVDTTSTSKNIIDNSSIAKSNSTKKATTLSSTVSTQTFPYTLAKQNAPKPPHSHCRNHDHCHKPHIHTTKTMTTPASTFLRNTKKDDPSPCSNNNKRSTPLLRIQSSNASDADIPSSWKFLVDTIRAQFRDDAATNKHAMAS</sequence>
<organism evidence="2">
    <name type="scientific">Craspedostauros australis</name>
    <dbReference type="NCBI Taxonomy" id="1486917"/>
    <lineage>
        <taxon>Eukaryota</taxon>
        <taxon>Sar</taxon>
        <taxon>Stramenopiles</taxon>
        <taxon>Ochrophyta</taxon>
        <taxon>Bacillariophyta</taxon>
        <taxon>Bacillariophyceae</taxon>
        <taxon>Bacillariophycidae</taxon>
        <taxon>Naviculales</taxon>
        <taxon>Naviculaceae</taxon>
        <taxon>Craspedostauros</taxon>
    </lineage>
</organism>
<name>A0A6T6H7R3_9STRA</name>
<evidence type="ECO:0000256" key="1">
    <source>
        <dbReference type="SAM" id="MobiDB-lite"/>
    </source>
</evidence>